<gene>
    <name evidence="3 4" type="primary">LOC112494366</name>
</gene>
<evidence type="ECO:0000313" key="4">
    <source>
        <dbReference type="RefSeq" id="XP_024940871.1"/>
    </source>
</evidence>
<dbReference type="Proteomes" id="UP000694920">
    <property type="component" value="Unplaced"/>
</dbReference>
<evidence type="ECO:0000313" key="2">
    <source>
        <dbReference type="Proteomes" id="UP000694920"/>
    </source>
</evidence>
<name>A0AAJ7RH87_CEPCN</name>
<accession>A0AAJ7RH87</accession>
<sequence length="353" mass="40507">MTFDTINNYRGRISDLSSIDCSQDICEDDKESCWDTEDVVDLSCTASGKYEDINPLDMINDESKHLSLADYLYQMNPKQPPKFDRTVNRRQEEIRPERYIDFRKNRSMDPFQEESGKTKFLERSAKMPVQKFNDYPNKTYEIEASPAGTVSVRCTPSSPEIVGTPSEVVIKLNEVMKRYIPQRNGLLQGEINKEVDEVENDTGNSAAQEPKDLEEEEEEDDYHWCPGDLNLDLNESKYPEENRCPGTRDLLSGKKVPCSKARVLREIALGRRIPRTILPPRVPFEEYEDDEDDLIEDEEEEEEEDDCCCAKGGEGRRDSQGRIKNPDFRAAKKKPCCAPRRGNKSSKCVSFAK</sequence>
<feature type="compositionally biased region" description="Acidic residues" evidence="1">
    <location>
        <begin position="285"/>
        <end position="307"/>
    </location>
</feature>
<feature type="region of interest" description="Disordered" evidence="1">
    <location>
        <begin position="199"/>
        <end position="221"/>
    </location>
</feature>
<reference evidence="3 4" key="1">
    <citation type="submission" date="2025-04" db="UniProtKB">
        <authorList>
            <consortium name="RefSeq"/>
        </authorList>
    </citation>
    <scope>IDENTIFICATION</scope>
</reference>
<feature type="compositionally biased region" description="Basic and acidic residues" evidence="1">
    <location>
        <begin position="313"/>
        <end position="330"/>
    </location>
</feature>
<protein>
    <submittedName>
        <fullName evidence="3 4">Uncharacterized protein LOC112494366</fullName>
    </submittedName>
</protein>
<dbReference type="RefSeq" id="XP_024940871.1">
    <property type="nucleotide sequence ID" value="XM_025085103.1"/>
</dbReference>
<evidence type="ECO:0000313" key="3">
    <source>
        <dbReference type="RefSeq" id="XP_024940870.1"/>
    </source>
</evidence>
<feature type="region of interest" description="Disordered" evidence="1">
    <location>
        <begin position="285"/>
        <end position="353"/>
    </location>
</feature>
<dbReference type="KEGG" id="ccin:112494366"/>
<dbReference type="RefSeq" id="XP_024940870.1">
    <property type="nucleotide sequence ID" value="XM_025085102.1"/>
</dbReference>
<dbReference type="AlphaFoldDB" id="A0AAJ7RH87"/>
<keyword evidence="2" id="KW-1185">Reference proteome</keyword>
<organism evidence="2 4">
    <name type="scientific">Cephus cinctus</name>
    <name type="common">Wheat stem sawfly</name>
    <dbReference type="NCBI Taxonomy" id="211228"/>
    <lineage>
        <taxon>Eukaryota</taxon>
        <taxon>Metazoa</taxon>
        <taxon>Ecdysozoa</taxon>
        <taxon>Arthropoda</taxon>
        <taxon>Hexapoda</taxon>
        <taxon>Insecta</taxon>
        <taxon>Pterygota</taxon>
        <taxon>Neoptera</taxon>
        <taxon>Endopterygota</taxon>
        <taxon>Hymenoptera</taxon>
        <taxon>Cephoidea</taxon>
        <taxon>Cephidae</taxon>
        <taxon>Cephus</taxon>
    </lineage>
</organism>
<feature type="compositionally biased region" description="Acidic residues" evidence="1">
    <location>
        <begin position="212"/>
        <end position="221"/>
    </location>
</feature>
<dbReference type="GeneID" id="112494366"/>
<evidence type="ECO:0000256" key="1">
    <source>
        <dbReference type="SAM" id="MobiDB-lite"/>
    </source>
</evidence>
<proteinExistence type="predicted"/>